<organism evidence="1 2">
    <name type="scientific">Rickettsia conorii subsp. heilongjiangensis</name>
    <dbReference type="NCBI Taxonomy" id="226665"/>
    <lineage>
        <taxon>Bacteria</taxon>
        <taxon>Pseudomonadati</taxon>
        <taxon>Pseudomonadota</taxon>
        <taxon>Alphaproteobacteria</taxon>
        <taxon>Rickettsiales</taxon>
        <taxon>Rickettsiaceae</taxon>
        <taxon>Rickettsieae</taxon>
        <taxon>Rickettsia</taxon>
        <taxon>spotted fever group</taxon>
    </lineage>
</organism>
<dbReference type="Proteomes" id="UP000422519">
    <property type="component" value="Chromosome"/>
</dbReference>
<accession>A0AAD1LST9</accession>
<gene>
    <name evidence="1" type="ORF">RHHCN13_07820</name>
</gene>
<dbReference type="AlphaFoldDB" id="A0AAD1LST9"/>
<dbReference type="EMBL" id="AP019863">
    <property type="protein sequence ID" value="BBM92771.1"/>
    <property type="molecule type" value="Genomic_DNA"/>
</dbReference>
<proteinExistence type="predicted"/>
<evidence type="ECO:0000313" key="2">
    <source>
        <dbReference type="Proteomes" id="UP000422519"/>
    </source>
</evidence>
<reference evidence="1" key="1">
    <citation type="journal article" date="2019" name="Front. Microbiol.">
        <title>Genomic features of Rickettsia heilongjiangensis revealed by intraspecies comparison and detailed comparison with Rickettsia japonica.</title>
        <authorList>
            <person name="Kasama K."/>
            <person name="Fujita H."/>
            <person name="Yamamoto S."/>
            <person name="Ooka T."/>
            <person name="Gotoh Y."/>
            <person name="Ogura Y."/>
            <person name="Ando S."/>
            <person name="Hayashi T."/>
        </authorList>
    </citation>
    <scope>NUCLEOTIDE SEQUENCE</scope>
    <source>
        <strain evidence="1">HCN-13</strain>
    </source>
</reference>
<evidence type="ECO:0000313" key="1">
    <source>
        <dbReference type="EMBL" id="BBM92771.1"/>
    </source>
</evidence>
<protein>
    <submittedName>
        <fullName evidence="1">RND transporter</fullName>
    </submittedName>
</protein>
<name>A0AAD1LST9_RICCR</name>
<sequence>MRGNYEVIDEAISEVCYYLMRLPCSIQLLAMTI</sequence>